<proteinExistence type="predicted"/>
<evidence type="ECO:0000313" key="3">
    <source>
        <dbReference type="EMBL" id="GJT89635.1"/>
    </source>
</evidence>
<evidence type="ECO:0000256" key="1">
    <source>
        <dbReference type="SAM" id="MobiDB-lite"/>
    </source>
</evidence>
<feature type="domain" description="Retrotransposon gag" evidence="2">
    <location>
        <begin position="76"/>
        <end position="134"/>
    </location>
</feature>
<evidence type="ECO:0000259" key="2">
    <source>
        <dbReference type="Pfam" id="PF03732"/>
    </source>
</evidence>
<keyword evidence="3" id="KW-0695">RNA-directed DNA polymerase</keyword>
<accession>A0ABQ5HP72</accession>
<evidence type="ECO:0000313" key="4">
    <source>
        <dbReference type="Proteomes" id="UP001151760"/>
    </source>
</evidence>
<dbReference type="Proteomes" id="UP001151760">
    <property type="component" value="Unassembled WGS sequence"/>
</dbReference>
<comment type="caution">
    <text evidence="3">The sequence shown here is derived from an EMBL/GenBank/DDBJ whole genome shotgun (WGS) entry which is preliminary data.</text>
</comment>
<feature type="region of interest" description="Disordered" evidence="1">
    <location>
        <begin position="9"/>
        <end position="32"/>
    </location>
</feature>
<dbReference type="GO" id="GO:0003964">
    <property type="term" value="F:RNA-directed DNA polymerase activity"/>
    <property type="evidence" value="ECO:0007669"/>
    <property type="project" value="UniProtKB-KW"/>
</dbReference>
<reference evidence="3" key="1">
    <citation type="journal article" date="2022" name="Int. J. Mol. Sci.">
        <title>Draft Genome of Tanacetum Coccineum: Genomic Comparison of Closely Related Tanacetum-Family Plants.</title>
        <authorList>
            <person name="Yamashiro T."/>
            <person name="Shiraishi A."/>
            <person name="Nakayama K."/>
            <person name="Satake H."/>
        </authorList>
    </citation>
    <scope>NUCLEOTIDE SEQUENCE</scope>
</reference>
<keyword evidence="3" id="KW-0548">Nucleotidyltransferase</keyword>
<feature type="compositionally biased region" description="Gly residues" evidence="1">
    <location>
        <begin position="11"/>
        <end position="32"/>
    </location>
</feature>
<organism evidence="3 4">
    <name type="scientific">Tanacetum coccineum</name>
    <dbReference type="NCBI Taxonomy" id="301880"/>
    <lineage>
        <taxon>Eukaryota</taxon>
        <taxon>Viridiplantae</taxon>
        <taxon>Streptophyta</taxon>
        <taxon>Embryophyta</taxon>
        <taxon>Tracheophyta</taxon>
        <taxon>Spermatophyta</taxon>
        <taxon>Magnoliopsida</taxon>
        <taxon>eudicotyledons</taxon>
        <taxon>Gunneridae</taxon>
        <taxon>Pentapetalae</taxon>
        <taxon>asterids</taxon>
        <taxon>campanulids</taxon>
        <taxon>Asterales</taxon>
        <taxon>Asteraceae</taxon>
        <taxon>Asteroideae</taxon>
        <taxon>Anthemideae</taxon>
        <taxon>Anthemidinae</taxon>
        <taxon>Tanacetum</taxon>
    </lineage>
</organism>
<protein>
    <submittedName>
        <fullName evidence="3">Reverse transcriptase</fullName>
    </submittedName>
</protein>
<dbReference type="InterPro" id="IPR021109">
    <property type="entry name" value="Peptidase_aspartic_dom_sf"/>
</dbReference>
<dbReference type="SUPFAM" id="SSF50630">
    <property type="entry name" value="Acid proteases"/>
    <property type="match status" value="1"/>
</dbReference>
<dbReference type="CDD" id="cd00303">
    <property type="entry name" value="retropepsin_like"/>
    <property type="match status" value="1"/>
</dbReference>
<dbReference type="Pfam" id="PF08284">
    <property type="entry name" value="RVP_2"/>
    <property type="match status" value="1"/>
</dbReference>
<keyword evidence="3" id="KW-0808">Transferase</keyword>
<gene>
    <name evidence="3" type="ORF">Tco_1078480</name>
</gene>
<dbReference type="InterPro" id="IPR005162">
    <property type="entry name" value="Retrotrans_gag_dom"/>
</dbReference>
<reference evidence="3" key="2">
    <citation type="submission" date="2022-01" db="EMBL/GenBank/DDBJ databases">
        <authorList>
            <person name="Yamashiro T."/>
            <person name="Shiraishi A."/>
            <person name="Satake H."/>
            <person name="Nakayama K."/>
        </authorList>
    </citation>
    <scope>NUCLEOTIDE SEQUENCE</scope>
</reference>
<name>A0ABQ5HP72_9ASTR</name>
<dbReference type="Pfam" id="PF03732">
    <property type="entry name" value="Retrotrans_gag"/>
    <property type="match status" value="1"/>
</dbReference>
<sequence>MLNVIRDRLNGGEGTGQRGNNGGQNGNNGGNNGGAYGRLTKIEFPKFEGDDVLSWLYRVNKFFEMDHLDDDAQKIRLVSMHMFGKALNWHKHFMAKHGAIMTWDLYQTHIKKRFESVFEDPIVALKNLKQTTTVQYTPGHKCSGQLYSLEVIGEGLDDVEDGDMQLTEEGIMSTYTTSLLDEPPLISLNALTGENSYRTMRVKAYVRKNVVHTLVDCGSTHNFLDWNTARKLGCKLRNICPLEVSMANGTVMSSKYECKDFSWEFQRVTYTTNVMNLPLRGCEMVLGIQWLSTLGWIRCDFKNLVMEYTYNNKKVVLRGTKQATIQWMQGKQRQGKKLVSAELFAMSVCVCPTTFMQMKAGSSHSKDVEAVYY</sequence>
<dbReference type="EMBL" id="BQNB010019842">
    <property type="protein sequence ID" value="GJT89635.1"/>
    <property type="molecule type" value="Genomic_DNA"/>
</dbReference>
<keyword evidence="4" id="KW-1185">Reference proteome</keyword>
<dbReference type="Gene3D" id="2.40.70.10">
    <property type="entry name" value="Acid Proteases"/>
    <property type="match status" value="1"/>
</dbReference>